<protein>
    <recommendedName>
        <fullName evidence="6">O-antigen ligase-related domain-containing protein</fullName>
    </recommendedName>
</protein>
<feature type="transmembrane region" description="Helical" evidence="5">
    <location>
        <begin position="121"/>
        <end position="141"/>
    </location>
</feature>
<feature type="transmembrane region" description="Helical" evidence="5">
    <location>
        <begin position="368"/>
        <end position="392"/>
    </location>
</feature>
<name>X7F586_9RHOB</name>
<dbReference type="InterPro" id="IPR007016">
    <property type="entry name" value="O-antigen_ligase-rel_domated"/>
</dbReference>
<dbReference type="STRING" id="1449351.RISW2_15040"/>
<evidence type="ECO:0000259" key="6">
    <source>
        <dbReference type="Pfam" id="PF04932"/>
    </source>
</evidence>
<dbReference type="OrthoDB" id="4391260at2"/>
<proteinExistence type="predicted"/>
<feature type="transmembrane region" description="Helical" evidence="5">
    <location>
        <begin position="215"/>
        <end position="231"/>
    </location>
</feature>
<dbReference type="InterPro" id="IPR051533">
    <property type="entry name" value="WaaL-like"/>
</dbReference>
<evidence type="ECO:0000256" key="5">
    <source>
        <dbReference type="SAM" id="Phobius"/>
    </source>
</evidence>
<feature type="transmembrane region" description="Helical" evidence="5">
    <location>
        <begin position="74"/>
        <end position="90"/>
    </location>
</feature>
<dbReference type="AlphaFoldDB" id="X7F586"/>
<comment type="subcellular location">
    <subcellularLocation>
        <location evidence="1">Membrane</location>
        <topology evidence="1">Multi-pass membrane protein</topology>
    </subcellularLocation>
</comment>
<evidence type="ECO:0000256" key="1">
    <source>
        <dbReference type="ARBA" id="ARBA00004141"/>
    </source>
</evidence>
<feature type="transmembrane region" description="Helical" evidence="5">
    <location>
        <begin position="45"/>
        <end position="67"/>
    </location>
</feature>
<dbReference type="Proteomes" id="UP000023430">
    <property type="component" value="Unassembled WGS sequence"/>
</dbReference>
<keyword evidence="2 5" id="KW-0812">Transmembrane</keyword>
<evidence type="ECO:0000256" key="2">
    <source>
        <dbReference type="ARBA" id="ARBA00022692"/>
    </source>
</evidence>
<feature type="transmembrane region" description="Helical" evidence="5">
    <location>
        <begin position="191"/>
        <end position="209"/>
    </location>
</feature>
<dbReference type="GO" id="GO:0016020">
    <property type="term" value="C:membrane"/>
    <property type="evidence" value="ECO:0007669"/>
    <property type="project" value="UniProtKB-SubCell"/>
</dbReference>
<keyword evidence="4 5" id="KW-0472">Membrane</keyword>
<evidence type="ECO:0000313" key="8">
    <source>
        <dbReference type="Proteomes" id="UP000023430"/>
    </source>
</evidence>
<organism evidence="7 8">
    <name type="scientific">Roseivivax isoporae LMG 25204</name>
    <dbReference type="NCBI Taxonomy" id="1449351"/>
    <lineage>
        <taxon>Bacteria</taxon>
        <taxon>Pseudomonadati</taxon>
        <taxon>Pseudomonadota</taxon>
        <taxon>Alphaproteobacteria</taxon>
        <taxon>Rhodobacterales</taxon>
        <taxon>Roseobacteraceae</taxon>
        <taxon>Roseivivax</taxon>
    </lineage>
</organism>
<feature type="transmembrane region" description="Helical" evidence="5">
    <location>
        <begin position="12"/>
        <end position="33"/>
    </location>
</feature>
<evidence type="ECO:0000256" key="4">
    <source>
        <dbReference type="ARBA" id="ARBA00023136"/>
    </source>
</evidence>
<feature type="transmembrane region" description="Helical" evidence="5">
    <location>
        <begin position="336"/>
        <end position="356"/>
    </location>
</feature>
<dbReference type="PANTHER" id="PTHR37422:SF21">
    <property type="entry name" value="EXOQ-LIKE PROTEIN"/>
    <property type="match status" value="1"/>
</dbReference>
<evidence type="ECO:0000256" key="3">
    <source>
        <dbReference type="ARBA" id="ARBA00022989"/>
    </source>
</evidence>
<keyword evidence="3 5" id="KW-1133">Transmembrane helix</keyword>
<sequence length="417" mass="44034">MTAFAAVPEDRARIDLWTLVDAGLLYVVIAVSSDMLVQLGPVQSLVWLMCYGLALLRMVLTWPYFLAVVGRNRLVLAYPLACLASVLWSYDRGETVVSGLQLGMTMAIGTYLGWRYSLNALLKVLAVVLSGAVILSMLHWATGAFPWPVYTRAGGLAGLFSHKNMLGLRATFAIVAIMAIWLMRPAEAGRLVRFLLVPAMAASVVVLALSQAMTAVLLTPVLAGLLFLLCVRRVPPVAALAALGGGVIALAVGPVLLAILGIDPVEAVLDAVGKSATLTGRTYLWEIAGEVSAGHPFLGVGYGAFWESGAFLNERIATQHAGATTSRSFHNFVLEILVAAGWPALLAMMALILATARRLLRLHAASGSAGAAGALVLLVGCVVASLVGTSLYRGHELMIVLLTAFFVSSDEDLRALA</sequence>
<comment type="caution">
    <text evidence="7">The sequence shown here is derived from an EMBL/GenBank/DDBJ whole genome shotgun (WGS) entry which is preliminary data.</text>
</comment>
<feature type="transmembrane region" description="Helical" evidence="5">
    <location>
        <begin position="96"/>
        <end position="114"/>
    </location>
</feature>
<gene>
    <name evidence="7" type="ORF">RISW2_15040</name>
</gene>
<feature type="transmembrane region" description="Helical" evidence="5">
    <location>
        <begin position="238"/>
        <end position="262"/>
    </location>
</feature>
<feature type="domain" description="O-antigen ligase-related" evidence="6">
    <location>
        <begin position="199"/>
        <end position="348"/>
    </location>
</feature>
<accession>X7F586</accession>
<dbReference type="Pfam" id="PF04932">
    <property type="entry name" value="Wzy_C"/>
    <property type="match status" value="1"/>
</dbReference>
<evidence type="ECO:0000313" key="7">
    <source>
        <dbReference type="EMBL" id="ETX27234.1"/>
    </source>
</evidence>
<dbReference type="PATRIC" id="fig|1449351.3.peg.3876"/>
<keyword evidence="8" id="KW-1185">Reference proteome</keyword>
<reference evidence="7 8" key="1">
    <citation type="submission" date="2014-01" db="EMBL/GenBank/DDBJ databases">
        <title>Roseivivax isoporae LMG 25204 Genome Sequencing.</title>
        <authorList>
            <person name="Lai Q."/>
            <person name="Li G."/>
            <person name="Shao Z."/>
        </authorList>
    </citation>
    <scope>NUCLEOTIDE SEQUENCE [LARGE SCALE GENOMIC DNA]</scope>
    <source>
        <strain evidence="7 8">LMG 25204</strain>
    </source>
</reference>
<dbReference type="EMBL" id="JAME01000037">
    <property type="protein sequence ID" value="ETX27234.1"/>
    <property type="molecule type" value="Genomic_DNA"/>
</dbReference>
<dbReference type="PANTHER" id="PTHR37422">
    <property type="entry name" value="TEICHURONIC ACID BIOSYNTHESIS PROTEIN TUAE"/>
    <property type="match status" value="1"/>
</dbReference>
<feature type="transmembrane region" description="Helical" evidence="5">
    <location>
        <begin position="166"/>
        <end position="184"/>
    </location>
</feature>
<dbReference type="eggNOG" id="COG3307">
    <property type="taxonomic scope" value="Bacteria"/>
</dbReference>
<dbReference type="RefSeq" id="WP_043774105.1">
    <property type="nucleotide sequence ID" value="NZ_JAME01000037.1"/>
</dbReference>